<gene>
    <name evidence="1" type="ORF">EMEDMD4_1530002</name>
</gene>
<organism evidence="1">
    <name type="scientific">Sinorhizobium medicae</name>
    <dbReference type="NCBI Taxonomy" id="110321"/>
    <lineage>
        <taxon>Bacteria</taxon>
        <taxon>Pseudomonadati</taxon>
        <taxon>Pseudomonadota</taxon>
        <taxon>Alphaproteobacteria</taxon>
        <taxon>Hyphomicrobiales</taxon>
        <taxon>Rhizobiaceae</taxon>
        <taxon>Sinorhizobium/Ensifer group</taxon>
        <taxon>Sinorhizobium</taxon>
    </lineage>
</organism>
<dbReference type="AlphaFoldDB" id="A0A508WSB7"/>
<reference evidence="1" key="1">
    <citation type="submission" date="2019-06" db="EMBL/GenBank/DDBJ databases">
        <authorList>
            <person name="Le Quere A."/>
            <person name="Colella S."/>
        </authorList>
    </citation>
    <scope>NUCLEOTIDE SEQUENCE</scope>
    <source>
        <strain evidence="1">EmedicaeMD41</strain>
    </source>
</reference>
<accession>A0A508WSB7</accession>
<evidence type="ECO:0000313" key="1">
    <source>
        <dbReference type="EMBL" id="VTZ60417.1"/>
    </source>
</evidence>
<sequence length="76" mass="8619">MPYAKLHRTQTDDNSVLARQLLTDHIGITVMPEKTLSKPIIKPVECTAPGRPFKRCNSPLSKISPNRITRASKFFR</sequence>
<protein>
    <submittedName>
        <fullName evidence="1">Uncharacterized protein</fullName>
    </submittedName>
</protein>
<dbReference type="Proteomes" id="UP000507954">
    <property type="component" value="Unassembled WGS sequence"/>
</dbReference>
<dbReference type="EMBL" id="CABFNB010000061">
    <property type="protein sequence ID" value="VTZ60417.1"/>
    <property type="molecule type" value="Genomic_DNA"/>
</dbReference>
<proteinExistence type="predicted"/>
<name>A0A508WSB7_9HYPH</name>